<dbReference type="PANTHER" id="PTHR31639">
    <property type="entry name" value="F-BOX PROTEIN-LIKE"/>
    <property type="match status" value="1"/>
</dbReference>
<sequence length="497" mass="56924">MDISQFQSVDRISNLPDNVIDKILMQFTIRDATKTSILSKEWRYKWLNLPQLIFDDTLWQKSERNRELARMNFVGILYQVLLRHQGPVTKMSLIIPELIGGSEIDHLIYFLWKKGVEEFTLKMMVGKDYKLPSSLFMCLQLKHLSLYSCLINPPPSFKGFNRMIRLELDFVTIDARVLENLISSCPLLEQLVLHFLSDVDYLEIDAPMLKLFELNCSTASVFLKNSPHLAIVSVACGKGCDFGDGIRSLIEFFDSVPALQKLHMDYHFVKFFFPDDHKAIPATFNNLKILKLSDISLESFEELSSVFRLMRSCPNLEEVKIETVSCADDDTSEIMDFLKAQDYSDVLLNRLKKVTMSNIIGLVPEMALIKLLLEKSPTLKRMVIVWCGFKFDDELLRTMKELNRFSRASPNAEVNFETRNQLRRPHGYSAVVKHDGSLRRIGGSNSCDTWKATFLVGRQWSTEKSIVECPAQLCIGCDRIRIYLGGEQGGNVATLQD</sequence>
<dbReference type="InterPro" id="IPR036047">
    <property type="entry name" value="F-box-like_dom_sf"/>
</dbReference>
<accession>A0ABD1WT99</accession>
<dbReference type="InterPro" id="IPR001810">
    <property type="entry name" value="F-box_dom"/>
</dbReference>
<dbReference type="AlphaFoldDB" id="A0ABD1WT99"/>
<evidence type="ECO:0000313" key="2">
    <source>
        <dbReference type="EMBL" id="KAL2551540.1"/>
    </source>
</evidence>
<dbReference type="Gene3D" id="3.80.10.10">
    <property type="entry name" value="Ribonuclease Inhibitor"/>
    <property type="match status" value="1"/>
</dbReference>
<dbReference type="InterPro" id="IPR006566">
    <property type="entry name" value="FBD"/>
</dbReference>
<dbReference type="PANTHER" id="PTHR31639:SF310">
    <property type="entry name" value="F-BOX DOMAIN-CONTAINING PROTEIN"/>
    <property type="match status" value="1"/>
</dbReference>
<dbReference type="EMBL" id="JBFOLJ010000002">
    <property type="protein sequence ID" value="KAL2551540.1"/>
    <property type="molecule type" value="Genomic_DNA"/>
</dbReference>
<dbReference type="Pfam" id="PF24758">
    <property type="entry name" value="LRR_At5g56370"/>
    <property type="match status" value="1"/>
</dbReference>
<evidence type="ECO:0000313" key="3">
    <source>
        <dbReference type="Proteomes" id="UP001604277"/>
    </source>
</evidence>
<dbReference type="SMART" id="SM00579">
    <property type="entry name" value="FBD"/>
    <property type="match status" value="1"/>
</dbReference>
<dbReference type="SUPFAM" id="SSF81383">
    <property type="entry name" value="F-box domain"/>
    <property type="match status" value="1"/>
</dbReference>
<name>A0ABD1WT99_9LAMI</name>
<feature type="domain" description="F-box" evidence="1">
    <location>
        <begin position="9"/>
        <end position="62"/>
    </location>
</feature>
<comment type="caution">
    <text evidence="2">The sequence shown here is derived from an EMBL/GenBank/DDBJ whole genome shotgun (WGS) entry which is preliminary data.</text>
</comment>
<protein>
    <submittedName>
        <fullName evidence="2">F-box/FBD/LRR-repeat protein</fullName>
    </submittedName>
</protein>
<dbReference type="Proteomes" id="UP001604277">
    <property type="component" value="Unassembled WGS sequence"/>
</dbReference>
<keyword evidence="3" id="KW-1185">Reference proteome</keyword>
<gene>
    <name evidence="2" type="ORF">Fot_05159</name>
</gene>
<dbReference type="PROSITE" id="PS50181">
    <property type="entry name" value="FBOX"/>
    <property type="match status" value="1"/>
</dbReference>
<evidence type="ECO:0000259" key="1">
    <source>
        <dbReference type="PROSITE" id="PS50181"/>
    </source>
</evidence>
<proteinExistence type="predicted"/>
<reference evidence="3" key="1">
    <citation type="submission" date="2024-07" db="EMBL/GenBank/DDBJ databases">
        <title>Two chromosome-level genome assemblies of Korean endemic species Abeliophyllum distichum and Forsythia ovata (Oleaceae).</title>
        <authorList>
            <person name="Jang H."/>
        </authorList>
    </citation>
    <scope>NUCLEOTIDE SEQUENCE [LARGE SCALE GENOMIC DNA]</scope>
</reference>
<dbReference type="InterPro" id="IPR032675">
    <property type="entry name" value="LRR_dom_sf"/>
</dbReference>
<dbReference type="Pfam" id="PF00646">
    <property type="entry name" value="F-box"/>
    <property type="match status" value="1"/>
</dbReference>
<dbReference type="InterPro" id="IPR055411">
    <property type="entry name" value="LRR_FXL15/At3g58940/PEG3-like"/>
</dbReference>
<organism evidence="2 3">
    <name type="scientific">Forsythia ovata</name>
    <dbReference type="NCBI Taxonomy" id="205694"/>
    <lineage>
        <taxon>Eukaryota</taxon>
        <taxon>Viridiplantae</taxon>
        <taxon>Streptophyta</taxon>
        <taxon>Embryophyta</taxon>
        <taxon>Tracheophyta</taxon>
        <taxon>Spermatophyta</taxon>
        <taxon>Magnoliopsida</taxon>
        <taxon>eudicotyledons</taxon>
        <taxon>Gunneridae</taxon>
        <taxon>Pentapetalae</taxon>
        <taxon>asterids</taxon>
        <taxon>lamiids</taxon>
        <taxon>Lamiales</taxon>
        <taxon>Oleaceae</taxon>
        <taxon>Forsythieae</taxon>
        <taxon>Forsythia</taxon>
    </lineage>
</organism>
<dbReference type="SUPFAM" id="SSF52047">
    <property type="entry name" value="RNI-like"/>
    <property type="match status" value="1"/>
</dbReference>